<feature type="compositionally biased region" description="Polar residues" evidence="1">
    <location>
        <begin position="139"/>
        <end position="155"/>
    </location>
</feature>
<name>A0A9W8DMT8_9FUNG</name>
<evidence type="ECO:0000256" key="1">
    <source>
        <dbReference type="SAM" id="MobiDB-lite"/>
    </source>
</evidence>
<sequence length="530" mass="59003">MGCCFSSTLERDLLLVNDQYHAPEGFATSGGRAILFNRYDNTHGARRGAQRARGTRGTARRRRGGANNGSSGSSSQANNSDIDETTNHNVVSHHEDDDDGNQSQRNRRRRQRRRRHHYPQYSHYPHGRYYREIDEYEGLTNTPNTPHNGRIDSTGNNNNNSSSSVSQQTIAQPPILRRRNTNGRRRHPGHDVFLCGGTTTSAGTGNNVNSPTTITTTTTMTTTITTLPIFATSSNRDVNPRDIDLGKSLRWKAKPALTLRELENQRRIFWETAPAYEGRAEIWQALEQICTTNDEIFAAAIIESANIKVPTGRLYDGCYDELGNRYLIPSYCFSIPSNIIKTDNATDTTTTTNTTTNNGGGGITPVYIRNTLTNQTIITPSPSTNNNNNNNNGSTGGDVVQRDDMTVISADGFLDDQKMNAYIDDLIKENKDDKTIEVKFKVLEDKEGKAQAPLQGKKEVTWEDKETDAEDSAEDRGEAEKEKDKEDGAFEHFETEDTAFEGFEVYVDRIPHEAAKDCGQPTPPLECHAA</sequence>
<feature type="compositionally biased region" description="Basic residues" evidence="1">
    <location>
        <begin position="44"/>
        <end position="64"/>
    </location>
</feature>
<dbReference type="Pfam" id="PF16455">
    <property type="entry name" value="UBD"/>
    <property type="match status" value="1"/>
</dbReference>
<feature type="compositionally biased region" description="Low complexity" evidence="1">
    <location>
        <begin position="156"/>
        <end position="166"/>
    </location>
</feature>
<feature type="compositionally biased region" description="Low complexity" evidence="1">
    <location>
        <begin position="68"/>
        <end position="80"/>
    </location>
</feature>
<feature type="region of interest" description="Disordered" evidence="1">
    <location>
        <begin position="44"/>
        <end position="198"/>
    </location>
</feature>
<proteinExistence type="predicted"/>
<feature type="domain" description="DC-UbP/UBTD2 N-terminal" evidence="2">
    <location>
        <begin position="247"/>
        <end position="341"/>
    </location>
</feature>
<accession>A0A9W8DMT8</accession>
<reference evidence="3" key="1">
    <citation type="submission" date="2022-07" db="EMBL/GenBank/DDBJ databases">
        <title>Phylogenomic reconstructions and comparative analyses of Kickxellomycotina fungi.</title>
        <authorList>
            <person name="Reynolds N.K."/>
            <person name="Stajich J.E."/>
            <person name="Barry K."/>
            <person name="Grigoriev I.V."/>
            <person name="Crous P."/>
            <person name="Smith M.E."/>
        </authorList>
    </citation>
    <scope>NUCLEOTIDE SEQUENCE</scope>
    <source>
        <strain evidence="3">NBRC 100468</strain>
    </source>
</reference>
<dbReference type="Gene3D" id="1.20.225.20">
    <property type="entry name" value="Ub domain-containing protein, DC-UbP/UBTD2, N-terminal domain"/>
    <property type="match status" value="1"/>
</dbReference>
<comment type="caution">
    <text evidence="3">The sequence shown here is derived from an EMBL/GenBank/DDBJ whole genome shotgun (WGS) entry which is preliminary data.</text>
</comment>
<feature type="compositionally biased region" description="Basic residues" evidence="1">
    <location>
        <begin position="105"/>
        <end position="118"/>
    </location>
</feature>
<dbReference type="InterPro" id="IPR039869">
    <property type="entry name" value="UBTD1/2"/>
</dbReference>
<dbReference type="EMBL" id="JANBPU010000160">
    <property type="protein sequence ID" value="KAJ1915159.1"/>
    <property type="molecule type" value="Genomic_DNA"/>
</dbReference>
<evidence type="ECO:0000313" key="3">
    <source>
        <dbReference type="EMBL" id="KAJ1915159.1"/>
    </source>
</evidence>
<dbReference type="InterPro" id="IPR032752">
    <property type="entry name" value="DC-UbP/UBTD2_N"/>
</dbReference>
<feature type="region of interest" description="Disordered" evidence="1">
    <location>
        <begin position="344"/>
        <end position="364"/>
    </location>
</feature>
<feature type="region of interest" description="Disordered" evidence="1">
    <location>
        <begin position="447"/>
        <end position="497"/>
    </location>
</feature>
<feature type="compositionally biased region" description="Low complexity" evidence="1">
    <location>
        <begin position="379"/>
        <end position="393"/>
    </location>
</feature>
<protein>
    <recommendedName>
        <fullName evidence="2">DC-UbP/UBTD2 N-terminal domain-containing protein</fullName>
    </recommendedName>
</protein>
<organism evidence="3 4">
    <name type="scientific">Mycoemilia scoparia</name>
    <dbReference type="NCBI Taxonomy" id="417184"/>
    <lineage>
        <taxon>Eukaryota</taxon>
        <taxon>Fungi</taxon>
        <taxon>Fungi incertae sedis</taxon>
        <taxon>Zoopagomycota</taxon>
        <taxon>Kickxellomycotina</taxon>
        <taxon>Kickxellomycetes</taxon>
        <taxon>Kickxellales</taxon>
        <taxon>Kickxellaceae</taxon>
        <taxon>Mycoemilia</taxon>
    </lineage>
</organism>
<keyword evidence="4" id="KW-1185">Reference proteome</keyword>
<feature type="compositionally biased region" description="Low complexity" evidence="1">
    <location>
        <begin position="344"/>
        <end position="357"/>
    </location>
</feature>
<dbReference type="Proteomes" id="UP001150538">
    <property type="component" value="Unassembled WGS sequence"/>
</dbReference>
<gene>
    <name evidence="3" type="ORF">H4219_004463</name>
</gene>
<dbReference type="PANTHER" id="PTHR13609">
    <property type="entry name" value="UBIQUITIN DOMAIN CONTAINING 1 PROTEIN-RELATED"/>
    <property type="match status" value="1"/>
</dbReference>
<evidence type="ECO:0000259" key="2">
    <source>
        <dbReference type="Pfam" id="PF16455"/>
    </source>
</evidence>
<dbReference type="AlphaFoldDB" id="A0A9W8DMT8"/>
<dbReference type="InterPro" id="IPR038169">
    <property type="entry name" value="DC-UbP/UBTD2_N_sf"/>
</dbReference>
<feature type="compositionally biased region" description="Basic residues" evidence="1">
    <location>
        <begin position="176"/>
        <end position="188"/>
    </location>
</feature>
<feature type="region of interest" description="Disordered" evidence="1">
    <location>
        <begin position="377"/>
        <end position="401"/>
    </location>
</feature>
<dbReference type="OrthoDB" id="1640476at2759"/>
<feature type="compositionally biased region" description="Basic and acidic residues" evidence="1">
    <location>
        <begin position="474"/>
        <end position="495"/>
    </location>
</feature>
<evidence type="ECO:0000313" key="4">
    <source>
        <dbReference type="Proteomes" id="UP001150538"/>
    </source>
</evidence>